<name>A0A2G9HJZ7_9LAMI</name>
<comment type="similarity">
    <text evidence="1">Belongs to the 14-3-3 family.</text>
</comment>
<proteinExistence type="inferred from homology"/>
<dbReference type="SUPFAM" id="SSF48445">
    <property type="entry name" value="14-3-3 protein"/>
    <property type="match status" value="1"/>
</dbReference>
<dbReference type="EMBL" id="NKXS01001597">
    <property type="protein sequence ID" value="PIN17849.1"/>
    <property type="molecule type" value="Genomic_DNA"/>
</dbReference>
<dbReference type="InterPro" id="IPR036815">
    <property type="entry name" value="14-3-3_dom_sf"/>
</dbReference>
<comment type="caution">
    <text evidence="3">The sequence shown here is derived from an EMBL/GenBank/DDBJ whole genome shotgun (WGS) entry which is preliminary data.</text>
</comment>
<dbReference type="OrthoDB" id="10260625at2759"/>
<dbReference type="PIRSF" id="PIRSF000868">
    <property type="entry name" value="14-3-3"/>
    <property type="match status" value="1"/>
</dbReference>
<dbReference type="InterPro" id="IPR023410">
    <property type="entry name" value="14-3-3_domain"/>
</dbReference>
<dbReference type="SMART" id="SM00101">
    <property type="entry name" value="14_3_3"/>
    <property type="match status" value="1"/>
</dbReference>
<accession>A0A2G9HJZ7</accession>
<evidence type="ECO:0000313" key="4">
    <source>
        <dbReference type="Proteomes" id="UP000231279"/>
    </source>
</evidence>
<organism evidence="3 4">
    <name type="scientific">Handroanthus impetiginosus</name>
    <dbReference type="NCBI Taxonomy" id="429701"/>
    <lineage>
        <taxon>Eukaryota</taxon>
        <taxon>Viridiplantae</taxon>
        <taxon>Streptophyta</taxon>
        <taxon>Embryophyta</taxon>
        <taxon>Tracheophyta</taxon>
        <taxon>Spermatophyta</taxon>
        <taxon>Magnoliopsida</taxon>
        <taxon>eudicotyledons</taxon>
        <taxon>Gunneridae</taxon>
        <taxon>Pentapetalae</taxon>
        <taxon>asterids</taxon>
        <taxon>lamiids</taxon>
        <taxon>Lamiales</taxon>
        <taxon>Bignoniaceae</taxon>
        <taxon>Crescentiina</taxon>
        <taxon>Tabebuia alliance</taxon>
        <taxon>Handroanthus</taxon>
    </lineage>
</organism>
<protein>
    <submittedName>
        <fullName evidence="3">Multifunctional chaperone (14-3-3 family)</fullName>
    </submittedName>
</protein>
<dbReference type="STRING" id="429701.A0A2G9HJZ7"/>
<dbReference type="InterPro" id="IPR000308">
    <property type="entry name" value="14-3-3"/>
</dbReference>
<dbReference type="PANTHER" id="PTHR18860">
    <property type="entry name" value="14-3-3 PROTEIN"/>
    <property type="match status" value="1"/>
</dbReference>
<evidence type="ECO:0000256" key="1">
    <source>
        <dbReference type="ARBA" id="ARBA00006141"/>
    </source>
</evidence>
<gene>
    <name evidence="3" type="ORF">CDL12_09489</name>
</gene>
<evidence type="ECO:0000313" key="3">
    <source>
        <dbReference type="EMBL" id="PIN17849.1"/>
    </source>
</evidence>
<dbReference type="Gene3D" id="1.20.190.20">
    <property type="entry name" value="14-3-3 domain"/>
    <property type="match status" value="2"/>
</dbReference>
<keyword evidence="4" id="KW-1185">Reference proteome</keyword>
<sequence>MSSSCGENVYMVKLSEGAEKYEEMVEFMEKVVKTVGTDELIVEEMHLLSQAYKNVSGARRASWRIFSSIEQKEETHGNENNVNIIKKYHGKIEYLAEVKTGADRKEAVNTLLPYKSVQDIAVPESAPTDPIRLGLALSFSVFYYEILNSPDCAGALTEQAFDEVVPQLDTLEVESFKGSALIMRRLRDNLILWTFEIASISKIFVPAPNKKNQYFICL</sequence>
<dbReference type="AlphaFoldDB" id="A0A2G9HJZ7"/>
<dbReference type="Proteomes" id="UP000231279">
    <property type="component" value="Unassembled WGS sequence"/>
</dbReference>
<feature type="domain" description="14-3-3" evidence="2">
    <location>
        <begin position="6"/>
        <end position="207"/>
    </location>
</feature>
<evidence type="ECO:0000259" key="2">
    <source>
        <dbReference type="SMART" id="SM00101"/>
    </source>
</evidence>
<dbReference type="Pfam" id="PF00244">
    <property type="entry name" value="14-3-3"/>
    <property type="match status" value="2"/>
</dbReference>
<reference evidence="4" key="1">
    <citation type="journal article" date="2018" name="Gigascience">
        <title>Genome assembly of the Pink Ipe (Handroanthus impetiginosus, Bignoniaceae), a highly valued, ecologically keystone Neotropical timber forest tree.</title>
        <authorList>
            <person name="Silva-Junior O.B."/>
            <person name="Grattapaglia D."/>
            <person name="Novaes E."/>
            <person name="Collevatti R.G."/>
        </authorList>
    </citation>
    <scope>NUCLEOTIDE SEQUENCE [LARGE SCALE GENOMIC DNA]</scope>
    <source>
        <strain evidence="4">cv. UFG-1</strain>
    </source>
</reference>